<dbReference type="AlphaFoldDB" id="A0A8T0A3Z2"/>
<dbReference type="Gene3D" id="2.60.120.920">
    <property type="match status" value="1"/>
</dbReference>
<evidence type="ECO:0000313" key="2">
    <source>
        <dbReference type="Proteomes" id="UP000605970"/>
    </source>
</evidence>
<reference evidence="1" key="1">
    <citation type="journal article" date="2020" name="Ecol. Evol.">
        <title>Genome structure and content of the rice root-knot nematode (Meloidogyne graminicola).</title>
        <authorList>
            <person name="Phan N.T."/>
            <person name="Danchin E.G.J."/>
            <person name="Klopp C."/>
            <person name="Perfus-Barbeoch L."/>
            <person name="Kozlowski D.K."/>
            <person name="Koutsovoulos G.D."/>
            <person name="Lopez-Roques C."/>
            <person name="Bouchez O."/>
            <person name="Zahm M."/>
            <person name="Besnard G."/>
            <person name="Bellafiore S."/>
        </authorList>
    </citation>
    <scope>NUCLEOTIDE SEQUENCE</scope>
    <source>
        <strain evidence="1">VN-18</strain>
    </source>
</reference>
<name>A0A8T0A3Z2_9BILA</name>
<dbReference type="InterPro" id="IPR043136">
    <property type="entry name" value="B30.2/SPRY_sf"/>
</dbReference>
<keyword evidence="2" id="KW-1185">Reference proteome</keyword>
<dbReference type="OrthoDB" id="258495at2759"/>
<organism evidence="1 2">
    <name type="scientific">Meloidogyne graminicola</name>
    <dbReference type="NCBI Taxonomy" id="189291"/>
    <lineage>
        <taxon>Eukaryota</taxon>
        <taxon>Metazoa</taxon>
        <taxon>Ecdysozoa</taxon>
        <taxon>Nematoda</taxon>
        <taxon>Chromadorea</taxon>
        <taxon>Rhabditida</taxon>
        <taxon>Tylenchina</taxon>
        <taxon>Tylenchomorpha</taxon>
        <taxon>Tylenchoidea</taxon>
        <taxon>Meloidogynidae</taxon>
        <taxon>Meloidogyninae</taxon>
        <taxon>Meloidogyne</taxon>
    </lineage>
</organism>
<sequence>FVYVQNKWKYIGDEWNCCEEKCVNKRPNFFCSNGNGFVKINNDIIIKYINCRNENENIWSNNLTETSQNCLNCANYSLFYFEIKIKKELNSEIDIGLKNFNLNIYFCLESGYIFYIDNTLNINKNIYISTFSLNNEDICGCGLVYPPLNNTINKPYIFFTKNGNKIGKSILLKENYEYLQPYVLLKLCSVEANFGANLNSNPFIYDISKCYVSEEFYGEEELINEEN</sequence>
<protein>
    <recommendedName>
        <fullName evidence="3">SPRY domain-containing protein</fullName>
    </recommendedName>
</protein>
<dbReference type="Proteomes" id="UP000605970">
    <property type="component" value="Unassembled WGS sequence"/>
</dbReference>
<comment type="caution">
    <text evidence="1">The sequence shown here is derived from an EMBL/GenBank/DDBJ whole genome shotgun (WGS) entry which is preliminary data.</text>
</comment>
<proteinExistence type="predicted"/>
<feature type="non-terminal residue" evidence="1">
    <location>
        <position position="227"/>
    </location>
</feature>
<dbReference type="EMBL" id="JABEBT010000002">
    <property type="protein sequence ID" value="KAF7640108.1"/>
    <property type="molecule type" value="Genomic_DNA"/>
</dbReference>
<evidence type="ECO:0000313" key="1">
    <source>
        <dbReference type="EMBL" id="KAF7640108.1"/>
    </source>
</evidence>
<evidence type="ECO:0008006" key="3">
    <source>
        <dbReference type="Google" id="ProtNLM"/>
    </source>
</evidence>
<accession>A0A8T0A3Z2</accession>
<gene>
    <name evidence="1" type="ORF">Mgra_00000554</name>
</gene>